<gene>
    <name evidence="2" type="ORF">DQ384_02565</name>
</gene>
<dbReference type="AlphaFoldDB" id="A0A367FSB9"/>
<organism evidence="2 3">
    <name type="scientific">Sphaerisporangium album</name>
    <dbReference type="NCBI Taxonomy" id="509200"/>
    <lineage>
        <taxon>Bacteria</taxon>
        <taxon>Bacillati</taxon>
        <taxon>Actinomycetota</taxon>
        <taxon>Actinomycetes</taxon>
        <taxon>Streptosporangiales</taxon>
        <taxon>Streptosporangiaceae</taxon>
        <taxon>Sphaerisporangium</taxon>
    </lineage>
</organism>
<proteinExistence type="predicted"/>
<accession>A0A367FSB9</accession>
<dbReference type="EMBL" id="QOIL01000001">
    <property type="protein sequence ID" value="RCG33316.1"/>
    <property type="molecule type" value="Genomic_DNA"/>
</dbReference>
<feature type="domain" description="DUF5753" evidence="1">
    <location>
        <begin position="2"/>
        <end position="96"/>
    </location>
</feature>
<protein>
    <recommendedName>
        <fullName evidence="1">DUF5753 domain-containing protein</fullName>
    </recommendedName>
</protein>
<dbReference type="Proteomes" id="UP000253094">
    <property type="component" value="Unassembled WGS sequence"/>
</dbReference>
<name>A0A367FSB9_9ACTN</name>
<evidence type="ECO:0000313" key="2">
    <source>
        <dbReference type="EMBL" id="RCG33316.1"/>
    </source>
</evidence>
<dbReference type="InterPro" id="IPR043917">
    <property type="entry name" value="DUF5753"/>
</dbReference>
<reference evidence="2 3" key="1">
    <citation type="submission" date="2018-06" db="EMBL/GenBank/DDBJ databases">
        <title>Sphaerisporangium craniellae sp. nov., isolated from a marine sponge in the South China Sea.</title>
        <authorList>
            <person name="Li L."/>
        </authorList>
    </citation>
    <scope>NUCLEOTIDE SEQUENCE [LARGE SCALE GENOMIC DNA]</scope>
    <source>
        <strain evidence="2 3">CCTCC AA 208026</strain>
    </source>
</reference>
<keyword evidence="3" id="KW-1185">Reference proteome</keyword>
<comment type="caution">
    <text evidence="2">The sequence shown here is derived from an EMBL/GenBank/DDBJ whole genome shotgun (WGS) entry which is preliminary data.</text>
</comment>
<sequence length="103" mass="11293">MGGRANLREQLAHLVELAQRPNIEIRILPFVSGAHASHDGSFRIFAMPEPYPQVAYVDTSAGGIYVEAEGLERLTLKFDRIRTDSLDPAQSTDLISAVVDELG</sequence>
<dbReference type="Pfam" id="PF19054">
    <property type="entry name" value="DUF5753"/>
    <property type="match status" value="1"/>
</dbReference>
<evidence type="ECO:0000313" key="3">
    <source>
        <dbReference type="Proteomes" id="UP000253094"/>
    </source>
</evidence>
<evidence type="ECO:0000259" key="1">
    <source>
        <dbReference type="Pfam" id="PF19054"/>
    </source>
</evidence>